<protein>
    <submittedName>
        <fullName evidence="4">Carbohydrate kinase family protein</fullName>
    </submittedName>
</protein>
<dbReference type="InterPro" id="IPR011611">
    <property type="entry name" value="PfkB_dom"/>
</dbReference>
<evidence type="ECO:0000313" key="5">
    <source>
        <dbReference type="Proteomes" id="UP000566071"/>
    </source>
</evidence>
<evidence type="ECO:0000256" key="1">
    <source>
        <dbReference type="ARBA" id="ARBA00022679"/>
    </source>
</evidence>
<dbReference type="RefSeq" id="WP_175269155.1">
    <property type="nucleotide sequence ID" value="NZ_JABFCR010000010.1"/>
</dbReference>
<accession>A0ABX1W016</accession>
<keyword evidence="5" id="KW-1185">Reference proteome</keyword>
<organism evidence="4 5">
    <name type="scientific">Mucilaginibacter humi</name>
    <dbReference type="NCBI Taxonomy" id="2732510"/>
    <lineage>
        <taxon>Bacteria</taxon>
        <taxon>Pseudomonadati</taxon>
        <taxon>Bacteroidota</taxon>
        <taxon>Sphingobacteriia</taxon>
        <taxon>Sphingobacteriales</taxon>
        <taxon>Sphingobacteriaceae</taxon>
        <taxon>Mucilaginibacter</taxon>
    </lineage>
</organism>
<dbReference type="Proteomes" id="UP000566071">
    <property type="component" value="Unassembled WGS sequence"/>
</dbReference>
<evidence type="ECO:0000256" key="2">
    <source>
        <dbReference type="ARBA" id="ARBA00022777"/>
    </source>
</evidence>
<comment type="caution">
    <text evidence="4">The sequence shown here is derived from an EMBL/GenBank/DDBJ whole genome shotgun (WGS) entry which is preliminary data.</text>
</comment>
<dbReference type="Gene3D" id="3.40.1190.20">
    <property type="match status" value="1"/>
</dbReference>
<dbReference type="SUPFAM" id="SSF53613">
    <property type="entry name" value="Ribokinase-like"/>
    <property type="match status" value="1"/>
</dbReference>
<dbReference type="InterPro" id="IPR029056">
    <property type="entry name" value="Ribokinase-like"/>
</dbReference>
<sequence length="338" mass="36265">MKNGILVGGNWIVDYVKLIDVFPEEEKLVNILSESSCNGGSAYNVIMDLWKLQANFPLSGVGLVGDDDRGNQIISHCQSLGINTTQIGQTNQTHTSYTDVMSVRVTGKRTFFHQRGANALLDIEHFDFAISNDKIFHLGYLLLLDQLDIIEADGTTRASKVLRKAKQYGLLTSVDIVSERSDRFKDVIPSSLPYVDYLFVNEYEAGMITGVKTIGPGGKIIIKGCYDAALALLGMGVNEWVILHFPEGVVAISKAGDSHFQPSIQVPAAKVAGASGAGDAFAAGVLIGVHNNQDMKECLELGVGAAASSLFESTSSDGVLPSAECLKLAGLYGYRDAI</sequence>
<gene>
    <name evidence="4" type="ORF">HK413_03515</name>
</gene>
<proteinExistence type="predicted"/>
<evidence type="ECO:0000313" key="4">
    <source>
        <dbReference type="EMBL" id="NNU33460.1"/>
    </source>
</evidence>
<reference evidence="4 5" key="1">
    <citation type="submission" date="2020-05" db="EMBL/GenBank/DDBJ databases">
        <authorList>
            <person name="Khan S.A."/>
            <person name="Jeon C.O."/>
            <person name="Chun B.H."/>
        </authorList>
    </citation>
    <scope>NUCLEOTIDE SEQUENCE [LARGE SCALE GENOMIC DNA]</scope>
    <source>
        <strain evidence="4 5">S1162</strain>
    </source>
</reference>
<dbReference type="Pfam" id="PF00294">
    <property type="entry name" value="PfkB"/>
    <property type="match status" value="1"/>
</dbReference>
<dbReference type="EMBL" id="JABFCR010000010">
    <property type="protein sequence ID" value="NNU33460.1"/>
    <property type="molecule type" value="Genomic_DNA"/>
</dbReference>
<keyword evidence="2 4" id="KW-0418">Kinase</keyword>
<evidence type="ECO:0000259" key="3">
    <source>
        <dbReference type="Pfam" id="PF00294"/>
    </source>
</evidence>
<keyword evidence="1" id="KW-0808">Transferase</keyword>
<dbReference type="GO" id="GO:0016301">
    <property type="term" value="F:kinase activity"/>
    <property type="evidence" value="ECO:0007669"/>
    <property type="project" value="UniProtKB-KW"/>
</dbReference>
<name>A0ABX1W016_9SPHI</name>
<dbReference type="PANTHER" id="PTHR10584">
    <property type="entry name" value="SUGAR KINASE"/>
    <property type="match status" value="1"/>
</dbReference>
<dbReference type="PANTHER" id="PTHR10584:SF166">
    <property type="entry name" value="RIBOKINASE"/>
    <property type="match status" value="1"/>
</dbReference>
<feature type="domain" description="Carbohydrate kinase PfkB" evidence="3">
    <location>
        <begin position="20"/>
        <end position="314"/>
    </location>
</feature>